<dbReference type="Proteomes" id="UP001233172">
    <property type="component" value="Unassembled WGS sequence"/>
</dbReference>
<protein>
    <submittedName>
        <fullName evidence="1">Uncharacterized protein</fullName>
    </submittedName>
</protein>
<gene>
    <name evidence="1" type="ORF">Bpfe_031135</name>
</gene>
<accession>A0AAD8APJ5</accession>
<reference evidence="1" key="1">
    <citation type="journal article" date="2023" name="PLoS Negl. Trop. Dis.">
        <title>A genome sequence for Biomphalaria pfeifferi, the major vector snail for the human-infecting parasite Schistosoma mansoni.</title>
        <authorList>
            <person name="Bu L."/>
            <person name="Lu L."/>
            <person name="Laidemitt M.R."/>
            <person name="Zhang S.M."/>
            <person name="Mutuku M."/>
            <person name="Mkoji G."/>
            <person name="Steinauer M."/>
            <person name="Loker E.S."/>
        </authorList>
    </citation>
    <scope>NUCLEOTIDE SEQUENCE</scope>
    <source>
        <strain evidence="1">KasaAsao</strain>
    </source>
</reference>
<reference evidence="1" key="2">
    <citation type="submission" date="2023-04" db="EMBL/GenBank/DDBJ databases">
        <authorList>
            <person name="Bu L."/>
            <person name="Lu L."/>
            <person name="Laidemitt M.R."/>
            <person name="Zhang S.M."/>
            <person name="Mutuku M."/>
            <person name="Mkoji G."/>
            <person name="Steinauer M."/>
            <person name="Loker E.S."/>
        </authorList>
    </citation>
    <scope>NUCLEOTIDE SEQUENCE</scope>
    <source>
        <strain evidence="1">KasaAsao</strain>
        <tissue evidence="1">Whole Snail</tissue>
    </source>
</reference>
<keyword evidence="2" id="KW-1185">Reference proteome</keyword>
<evidence type="ECO:0000313" key="1">
    <source>
        <dbReference type="EMBL" id="KAK0039458.1"/>
    </source>
</evidence>
<dbReference type="AlphaFoldDB" id="A0AAD8APJ5"/>
<evidence type="ECO:0000313" key="2">
    <source>
        <dbReference type="Proteomes" id="UP001233172"/>
    </source>
</evidence>
<comment type="caution">
    <text evidence="1">The sequence shown here is derived from an EMBL/GenBank/DDBJ whole genome shotgun (WGS) entry which is preliminary data.</text>
</comment>
<organism evidence="1 2">
    <name type="scientific">Biomphalaria pfeifferi</name>
    <name type="common">Bloodfluke planorb</name>
    <name type="synonym">Freshwater snail</name>
    <dbReference type="NCBI Taxonomy" id="112525"/>
    <lineage>
        <taxon>Eukaryota</taxon>
        <taxon>Metazoa</taxon>
        <taxon>Spiralia</taxon>
        <taxon>Lophotrochozoa</taxon>
        <taxon>Mollusca</taxon>
        <taxon>Gastropoda</taxon>
        <taxon>Heterobranchia</taxon>
        <taxon>Euthyneura</taxon>
        <taxon>Panpulmonata</taxon>
        <taxon>Hygrophila</taxon>
        <taxon>Lymnaeoidea</taxon>
        <taxon>Planorbidae</taxon>
        <taxon>Biomphalaria</taxon>
    </lineage>
</organism>
<dbReference type="EMBL" id="JASAOG010000447">
    <property type="protein sequence ID" value="KAK0039458.1"/>
    <property type="molecule type" value="Genomic_DNA"/>
</dbReference>
<proteinExistence type="predicted"/>
<name>A0AAD8APJ5_BIOPF</name>
<sequence length="70" mass="7867">MHKIVKVQIDSTTYNQFLTKAGKLRAIATGVATCDCGLKFRMAYSAAEKHRRLGTELDHVEGHKLNHNEL</sequence>